<dbReference type="AlphaFoldDB" id="A0A8J3BQ28"/>
<dbReference type="EMBL" id="BMNR01000005">
    <property type="protein sequence ID" value="GGK30084.1"/>
    <property type="molecule type" value="Genomic_DNA"/>
</dbReference>
<dbReference type="RefSeq" id="WP_188653705.1">
    <property type="nucleotide sequence ID" value="NZ_BMNR01000005.1"/>
</dbReference>
<comment type="caution">
    <text evidence="1">The sequence shown here is derived from an EMBL/GenBank/DDBJ whole genome shotgun (WGS) entry which is preliminary data.</text>
</comment>
<evidence type="ECO:0000313" key="2">
    <source>
        <dbReference type="Proteomes" id="UP000612329"/>
    </source>
</evidence>
<organism evidence="1 2">
    <name type="scientific">Yeosuana aromativorans</name>
    <dbReference type="NCBI Taxonomy" id="288019"/>
    <lineage>
        <taxon>Bacteria</taxon>
        <taxon>Pseudomonadati</taxon>
        <taxon>Bacteroidota</taxon>
        <taxon>Flavobacteriia</taxon>
        <taxon>Flavobacteriales</taxon>
        <taxon>Flavobacteriaceae</taxon>
        <taxon>Yeosuana</taxon>
    </lineage>
</organism>
<name>A0A8J3BQ28_9FLAO</name>
<reference evidence="1" key="1">
    <citation type="journal article" date="2014" name="Int. J. Syst. Evol. Microbiol.">
        <title>Complete genome sequence of Corynebacterium casei LMG S-19264T (=DSM 44701T), isolated from a smear-ripened cheese.</title>
        <authorList>
            <consortium name="US DOE Joint Genome Institute (JGI-PGF)"/>
            <person name="Walter F."/>
            <person name="Albersmeier A."/>
            <person name="Kalinowski J."/>
            <person name="Ruckert C."/>
        </authorList>
    </citation>
    <scope>NUCLEOTIDE SEQUENCE</scope>
    <source>
        <strain evidence="1">JCM 12862</strain>
    </source>
</reference>
<protein>
    <submittedName>
        <fullName evidence="1">Uncharacterized protein</fullName>
    </submittedName>
</protein>
<accession>A0A8J3BQ28</accession>
<dbReference type="PROSITE" id="PS51257">
    <property type="entry name" value="PROKAR_LIPOPROTEIN"/>
    <property type="match status" value="1"/>
</dbReference>
<keyword evidence="2" id="KW-1185">Reference proteome</keyword>
<sequence length="189" mass="21761">MSKLLVFFVITILLVSCDGRYRAHQSNQDVLKEHKLYESFSENVTYIPETYSEVMSDTLMNNGYHVKIKTYTDMDNSFLNVLKKDMITHKNYYRNLKTAVNISKDNQNIASTLITKDFVMNYDASYKAVLKNKIMQGVWLNQYASINTNSVVMDVLFIDPKENATACYRLTVNDNGDYSIESKPQSKAV</sequence>
<reference evidence="1" key="2">
    <citation type="submission" date="2020-09" db="EMBL/GenBank/DDBJ databases">
        <authorList>
            <person name="Sun Q."/>
            <person name="Ohkuma M."/>
        </authorList>
    </citation>
    <scope>NUCLEOTIDE SEQUENCE</scope>
    <source>
        <strain evidence="1">JCM 12862</strain>
    </source>
</reference>
<gene>
    <name evidence="1" type="ORF">GCM10007962_25480</name>
</gene>
<evidence type="ECO:0000313" key="1">
    <source>
        <dbReference type="EMBL" id="GGK30084.1"/>
    </source>
</evidence>
<dbReference type="Proteomes" id="UP000612329">
    <property type="component" value="Unassembled WGS sequence"/>
</dbReference>
<proteinExistence type="predicted"/>